<gene>
    <name evidence="1" type="ORF">F503_01367</name>
</gene>
<dbReference type="OMA" id="TIISEDC"/>
<proteinExistence type="predicted"/>
<dbReference type="OrthoDB" id="4653208at2759"/>
<keyword evidence="2" id="KW-1185">Reference proteome</keyword>
<name>S3CDH8_OPHP1</name>
<reference evidence="1 2" key="1">
    <citation type="journal article" date="2013" name="BMC Genomics">
        <title>The genome and transcriptome of the pine saprophyte Ophiostoma piceae, and a comparison with the bark beetle-associated pine pathogen Grosmannia clavigera.</title>
        <authorList>
            <person name="Haridas S."/>
            <person name="Wang Y."/>
            <person name="Lim L."/>
            <person name="Massoumi Alamouti S."/>
            <person name="Jackman S."/>
            <person name="Docking R."/>
            <person name="Robertson G."/>
            <person name="Birol I."/>
            <person name="Bohlmann J."/>
            <person name="Breuil C."/>
        </authorList>
    </citation>
    <scope>NUCLEOTIDE SEQUENCE [LARGE SCALE GENOMIC DNA]</scope>
    <source>
        <strain evidence="1 2">UAMH 11346</strain>
    </source>
</reference>
<dbReference type="EMBL" id="KE148161">
    <property type="protein sequence ID" value="EPE04363.1"/>
    <property type="molecule type" value="Genomic_DNA"/>
</dbReference>
<dbReference type="Proteomes" id="UP000016923">
    <property type="component" value="Unassembled WGS sequence"/>
</dbReference>
<dbReference type="HOGENOM" id="CLU_823997_0_0_1"/>
<dbReference type="eggNOG" id="ENOG502RJK1">
    <property type="taxonomic scope" value="Eukaryota"/>
</dbReference>
<protein>
    <submittedName>
        <fullName evidence="1">Uracil-dna glycosylase</fullName>
    </submittedName>
</protein>
<organism evidence="1 2">
    <name type="scientific">Ophiostoma piceae (strain UAMH 11346)</name>
    <name type="common">Sap stain fungus</name>
    <dbReference type="NCBI Taxonomy" id="1262450"/>
    <lineage>
        <taxon>Eukaryota</taxon>
        <taxon>Fungi</taxon>
        <taxon>Dikarya</taxon>
        <taxon>Ascomycota</taxon>
        <taxon>Pezizomycotina</taxon>
        <taxon>Sordariomycetes</taxon>
        <taxon>Sordariomycetidae</taxon>
        <taxon>Ophiostomatales</taxon>
        <taxon>Ophiostomataceae</taxon>
        <taxon>Ophiostoma</taxon>
    </lineage>
</organism>
<evidence type="ECO:0000313" key="2">
    <source>
        <dbReference type="Proteomes" id="UP000016923"/>
    </source>
</evidence>
<dbReference type="AlphaFoldDB" id="S3CDH8"/>
<dbReference type="STRING" id="1262450.S3CDH8"/>
<evidence type="ECO:0000313" key="1">
    <source>
        <dbReference type="EMBL" id="EPE04363.1"/>
    </source>
</evidence>
<dbReference type="VEuPathDB" id="FungiDB:F503_01367"/>
<accession>S3CDH8</accession>
<sequence length="326" mass="36405">MSENIPPTSEAPGATKEIEENYNISAIMSMAAYEVGKAIPSLSITLPRSLTKLPELVAAVMPVLRSNPILSNINVYVPHNPSVEGRARLRRMALEWRDEMLGDKNVSTPLRTRPIFSSQTLKDTDLPKRLTPEQRQRLKDEFADTFSTGFRYPYVTLPVSLEDKCLPTVKANLNLTAIDEEDNAPHYTIPDTDCLWDTGSHYTIISEDCLTPKILKFFHEDPGNAPYVQTREGPDGPVMKVQVSALINMSNKIIQLDTIAVVMPRQAIPNHRSGIIIGQRGAIDHVSYTSTPRSIMAAEGTDPGEEYWGVFDVVKYIDRNLDVVRI</sequence>